<dbReference type="GO" id="GO:0005886">
    <property type="term" value="C:plasma membrane"/>
    <property type="evidence" value="ECO:0007669"/>
    <property type="project" value="UniProtKB-SubCell"/>
</dbReference>
<keyword evidence="7" id="KW-0997">Cell inner membrane</keyword>
<dbReference type="GO" id="GO:0015232">
    <property type="term" value="F:heme transmembrane transporter activity"/>
    <property type="evidence" value="ECO:0007669"/>
    <property type="project" value="InterPro"/>
</dbReference>
<dbReference type="PRINTS" id="PR01414">
    <property type="entry name" value="CCMBBIOGNSIS"/>
</dbReference>
<sequence>MPGRKIGNSSKDRENHIFLDPLLCQARDGSCKALGLFETFAQSVKVSRYKDSSERMAFGFMFSTAPPRDAVRKKRRRSKDPSQTLRVSNMPHATIPSPWRAFFTLFRRDLLLAMRRRNELINPLLFFVLVVALFAMGVRAEEHGKLLGIMAPGVIWVAALLASMLSLESMFRSDFEDGSLEQILLSPYPTLLLVLAKVTAHWLVTGLPLILLAPLLGVLLLLPGSAMGTLLQTLLLGTPVLSLAGAIGVSLTIGLRRGGALLSLLVLPLYVPVLLFAAKAVADSALGLSVVFPLKMLGAMLLLWLALGPVATAAALKISVD</sequence>
<dbReference type="GO" id="GO:1903607">
    <property type="term" value="P:cytochrome c biosynthetic process"/>
    <property type="evidence" value="ECO:0007669"/>
    <property type="project" value="TreeGrafter"/>
</dbReference>
<evidence type="ECO:0000256" key="4">
    <source>
        <dbReference type="ARBA" id="ARBA00016452"/>
    </source>
</evidence>
<evidence type="ECO:0000256" key="9">
    <source>
        <dbReference type="ARBA" id="ARBA00022748"/>
    </source>
</evidence>
<evidence type="ECO:0000256" key="7">
    <source>
        <dbReference type="ARBA" id="ARBA00022519"/>
    </source>
</evidence>
<reference evidence="14" key="1">
    <citation type="submission" date="2019-02" db="EMBL/GenBank/DDBJ databases">
        <authorList>
            <person name="Gruber-Vodicka R. H."/>
            <person name="Seah K. B. B."/>
        </authorList>
    </citation>
    <scope>NUCLEOTIDE SEQUENCE</scope>
    <source>
        <strain evidence="14">BECK_S313</strain>
    </source>
</reference>
<organism evidence="14">
    <name type="scientific">Candidatus Kentrum sp. LPFa</name>
    <dbReference type="NCBI Taxonomy" id="2126335"/>
    <lineage>
        <taxon>Bacteria</taxon>
        <taxon>Pseudomonadati</taxon>
        <taxon>Pseudomonadota</taxon>
        <taxon>Gammaproteobacteria</taxon>
        <taxon>Candidatus Kentrum</taxon>
    </lineage>
</organism>
<comment type="similarity">
    <text evidence="3">Belongs to the CcmB/CycW/HelB family.</text>
</comment>
<name>A0A450WRT1_9GAMM</name>
<dbReference type="EMBL" id="CAADFK010000182">
    <property type="protein sequence ID" value="VFK19698.1"/>
    <property type="molecule type" value="Genomic_DNA"/>
</dbReference>
<dbReference type="InterPro" id="IPR003544">
    <property type="entry name" value="Cyt_c_biogenesis_CcmB"/>
</dbReference>
<keyword evidence="10 13" id="KW-1133">Transmembrane helix</keyword>
<dbReference type="Pfam" id="PF03379">
    <property type="entry name" value="CcmB"/>
    <property type="match status" value="1"/>
</dbReference>
<evidence type="ECO:0000256" key="1">
    <source>
        <dbReference type="ARBA" id="ARBA00002442"/>
    </source>
</evidence>
<dbReference type="PANTHER" id="PTHR30070">
    <property type="entry name" value="HEME EXPORTER PROTEIN B"/>
    <property type="match status" value="1"/>
</dbReference>
<feature type="transmembrane region" description="Helical" evidence="13">
    <location>
        <begin position="120"/>
        <end position="140"/>
    </location>
</feature>
<feature type="transmembrane region" description="Helical" evidence="13">
    <location>
        <begin position="259"/>
        <end position="278"/>
    </location>
</feature>
<evidence type="ECO:0000256" key="8">
    <source>
        <dbReference type="ARBA" id="ARBA00022692"/>
    </source>
</evidence>
<proteinExistence type="inferred from homology"/>
<gene>
    <name evidence="14" type="ORF">BECKLPF1236B_GA0070989_11822</name>
</gene>
<evidence type="ECO:0000313" key="14">
    <source>
        <dbReference type="EMBL" id="VFK19698.1"/>
    </source>
</evidence>
<evidence type="ECO:0000256" key="3">
    <source>
        <dbReference type="ARBA" id="ARBA00010544"/>
    </source>
</evidence>
<dbReference type="InterPro" id="IPR026031">
    <property type="entry name" value="Cyt_c_CcmB_bac"/>
</dbReference>
<protein>
    <recommendedName>
        <fullName evidence="4">Heme exporter protein B</fullName>
    </recommendedName>
    <alternativeName>
        <fullName evidence="12">Cytochrome c-type biogenesis protein CcmB</fullName>
    </alternativeName>
</protein>
<evidence type="ECO:0000256" key="13">
    <source>
        <dbReference type="SAM" id="Phobius"/>
    </source>
</evidence>
<keyword evidence="5" id="KW-0813">Transport</keyword>
<keyword evidence="11 13" id="KW-0472">Membrane</keyword>
<dbReference type="GO" id="GO:0017004">
    <property type="term" value="P:cytochrome complex assembly"/>
    <property type="evidence" value="ECO:0007669"/>
    <property type="project" value="UniProtKB-KW"/>
</dbReference>
<keyword evidence="8 13" id="KW-0812">Transmembrane</keyword>
<keyword evidence="6" id="KW-1003">Cell membrane</keyword>
<evidence type="ECO:0000256" key="6">
    <source>
        <dbReference type="ARBA" id="ARBA00022475"/>
    </source>
</evidence>
<evidence type="ECO:0000256" key="5">
    <source>
        <dbReference type="ARBA" id="ARBA00022448"/>
    </source>
</evidence>
<evidence type="ECO:0000256" key="10">
    <source>
        <dbReference type="ARBA" id="ARBA00022989"/>
    </source>
</evidence>
<feature type="transmembrane region" description="Helical" evidence="13">
    <location>
        <begin position="146"/>
        <end position="167"/>
    </location>
</feature>
<comment type="function">
    <text evidence="1">Required for the export of heme to the periplasm for the biogenesis of c-type cytochromes.</text>
</comment>
<evidence type="ECO:0000256" key="12">
    <source>
        <dbReference type="ARBA" id="ARBA00032939"/>
    </source>
</evidence>
<accession>A0A450WRT1</accession>
<keyword evidence="9" id="KW-0201">Cytochrome c-type biogenesis</keyword>
<evidence type="ECO:0000256" key="11">
    <source>
        <dbReference type="ARBA" id="ARBA00023136"/>
    </source>
</evidence>
<evidence type="ECO:0000256" key="2">
    <source>
        <dbReference type="ARBA" id="ARBA00004429"/>
    </source>
</evidence>
<dbReference type="PANTHER" id="PTHR30070:SF1">
    <property type="entry name" value="CYTOCHROME C BIOGENESIS B-RELATED"/>
    <property type="match status" value="1"/>
</dbReference>
<dbReference type="NCBIfam" id="TIGR01190">
    <property type="entry name" value="ccmB"/>
    <property type="match status" value="1"/>
</dbReference>
<feature type="transmembrane region" description="Helical" evidence="13">
    <location>
        <begin position="234"/>
        <end position="253"/>
    </location>
</feature>
<feature type="transmembrane region" description="Helical" evidence="13">
    <location>
        <begin position="202"/>
        <end position="222"/>
    </location>
</feature>
<comment type="subcellular location">
    <subcellularLocation>
        <location evidence="2">Cell inner membrane</location>
        <topology evidence="2">Multi-pass membrane protein</topology>
    </subcellularLocation>
</comment>
<dbReference type="AlphaFoldDB" id="A0A450WRT1"/>